<geneLocation type="plasmid" evidence="7">
    <name>p-A-Sy</name>
</geneLocation>
<dbReference type="Proteomes" id="UP000502611">
    <property type="component" value="Plasmid p-A-Sy"/>
</dbReference>
<feature type="region of interest" description="Disordered" evidence="3">
    <location>
        <begin position="32"/>
        <end position="59"/>
    </location>
</feature>
<dbReference type="GO" id="GO:0015074">
    <property type="term" value="P:DNA integration"/>
    <property type="evidence" value="ECO:0007669"/>
    <property type="project" value="InterPro"/>
</dbReference>
<dbReference type="AlphaFoldDB" id="A0A084E9Y4"/>
<dbReference type="Proteomes" id="UP000077262">
    <property type="component" value="Unassembled WGS sequence"/>
</dbReference>
<evidence type="ECO:0000256" key="2">
    <source>
        <dbReference type="ARBA" id="ARBA00023172"/>
    </source>
</evidence>
<dbReference type="Gene3D" id="1.10.443.10">
    <property type="entry name" value="Intergrase catalytic core"/>
    <property type="match status" value="1"/>
</dbReference>
<reference evidence="5 8" key="1">
    <citation type="submission" date="2014-03" db="EMBL/GenBank/DDBJ databases">
        <title>Genome sequence of Sphingobium yanoikuyae B1.</title>
        <authorList>
            <person name="Gan H.M."/>
            <person name="Gan H.Y."/>
            <person name="Savka M.A."/>
        </authorList>
    </citation>
    <scope>NUCLEOTIDE SEQUENCE [LARGE SCALE GENOMIC DNA]</scope>
    <source>
        <strain evidence="5 8">B1</strain>
    </source>
</reference>
<reference evidence="7 10" key="3">
    <citation type="submission" date="2020-04" db="EMBL/GenBank/DDBJ databases">
        <title>The Whole Genome Analysis of High salt-tolerant Sphingobium yanoikuyae YC-XJ2 with Aryl organophosphorus flame retardants (aryl-OPFRs)-degrading capacity and characteristics of Related phosphotriesterase.</title>
        <authorList>
            <person name="Li X."/>
        </authorList>
    </citation>
    <scope>NUCLEOTIDE SEQUENCE [LARGE SCALE GENOMIC DNA]</scope>
    <source>
        <strain evidence="7 10">YC-XJ2</strain>
        <plasmid evidence="7">p-A-Sy</plasmid>
        <plasmid evidence="10">p-a-sy</plasmid>
    </source>
</reference>
<dbReference type="STRING" id="13690.AX777_22945"/>
<dbReference type="eggNOG" id="COG4974">
    <property type="taxonomic scope" value="Bacteria"/>
</dbReference>
<sequence length="502" mass="54463">MAYDSEANMGMNDTSKRPLRGLRAFMALPEEAEVPVLSRPQSEPVAPEPATSQVPPDAPPGPLLTGTVMPAPGQRWAYGARKQELAARRSWREADRARTPLQRFEAVLAQLPGRERPVLNIDLVEATLAASAANTVRGLLADMRGFGDACRAQGVSALPAQPASVIAFLRDRADGVGGKSARPATLSRILWAIGTFHRLFGLEDPTRNDLVRLEMKALRRRLGTAQKQARPLRYKGAVSDVFGAQSRGVSLKALLEACGSDEKGIRDRALLSVAYDTGLRASELVAICFEHILPASDPDTRLLVIPRHKGDQEGEGATAFLSMRSVLALQAWAKVKDELGVPGEQGAVFRRLFIKMRKPADPAKLRADARRRAAATYLGLPGLMLDEGSSKRAGAGPLKVVTLGQEPLRPQAVTQIFKARAQEAWDKGLIPDLTAEEFAQWHKGISAHSTRIGMNNDLFAAGEDIAGIMDALRWKSPKMPLLYNRNLAAEHGAAGRLLTRMK</sequence>
<dbReference type="Gene3D" id="1.10.150.130">
    <property type="match status" value="1"/>
</dbReference>
<proteinExistence type="predicted"/>
<dbReference type="InterPro" id="IPR002104">
    <property type="entry name" value="Integrase_catalytic"/>
</dbReference>
<dbReference type="GO" id="GO:0003677">
    <property type="term" value="F:DNA binding"/>
    <property type="evidence" value="ECO:0007669"/>
    <property type="project" value="UniProtKB-KW"/>
</dbReference>
<dbReference type="PROSITE" id="PS51898">
    <property type="entry name" value="TYR_RECOMBINASE"/>
    <property type="match status" value="1"/>
</dbReference>
<keyword evidence="2" id="KW-0233">DNA recombination</keyword>
<protein>
    <submittedName>
        <fullName evidence="5 7">Integrase</fullName>
    </submittedName>
</protein>
<organism evidence="5 8">
    <name type="scientific">Sphingobium yanoikuyae</name>
    <name type="common">Sphingomonas yanoikuyae</name>
    <dbReference type="NCBI Taxonomy" id="13690"/>
    <lineage>
        <taxon>Bacteria</taxon>
        <taxon>Pseudomonadati</taxon>
        <taxon>Pseudomonadota</taxon>
        <taxon>Alphaproteobacteria</taxon>
        <taxon>Sphingomonadales</taxon>
        <taxon>Sphingomonadaceae</taxon>
        <taxon>Sphingobium</taxon>
    </lineage>
</organism>
<evidence type="ECO:0000313" key="8">
    <source>
        <dbReference type="Proteomes" id="UP000028534"/>
    </source>
</evidence>
<evidence type="ECO:0000313" key="9">
    <source>
        <dbReference type="Proteomes" id="UP000077262"/>
    </source>
</evidence>
<dbReference type="SUPFAM" id="SSF47823">
    <property type="entry name" value="lambda integrase-like, N-terminal domain"/>
    <property type="match status" value="1"/>
</dbReference>
<dbReference type="Proteomes" id="UP000028534">
    <property type="component" value="Unassembled WGS sequence"/>
</dbReference>
<dbReference type="InterPro" id="IPR011010">
    <property type="entry name" value="DNA_brk_join_enz"/>
</dbReference>
<dbReference type="GO" id="GO:0006310">
    <property type="term" value="P:DNA recombination"/>
    <property type="evidence" value="ECO:0007669"/>
    <property type="project" value="UniProtKB-KW"/>
</dbReference>
<reference evidence="6 9" key="2">
    <citation type="submission" date="2016-02" db="EMBL/GenBank/DDBJ databases">
        <authorList>
            <person name="Wen L."/>
            <person name="He K."/>
            <person name="Yang H."/>
        </authorList>
    </citation>
    <scope>NUCLEOTIDE SEQUENCE [LARGE SCALE GENOMIC DNA]</scope>
    <source>
        <strain evidence="6 9">CD09_2</strain>
    </source>
</reference>
<dbReference type="InterPro" id="IPR013762">
    <property type="entry name" value="Integrase-like_cat_sf"/>
</dbReference>
<feature type="domain" description="Tyr recombinase" evidence="4">
    <location>
        <begin position="240"/>
        <end position="497"/>
    </location>
</feature>
<name>A0A084E9Y4_SPHYA</name>
<dbReference type="Pfam" id="PF00589">
    <property type="entry name" value="Phage_integrase"/>
    <property type="match status" value="1"/>
</dbReference>
<dbReference type="PATRIC" id="fig|13690.10.peg.4824"/>
<dbReference type="RefSeq" id="WP_037522387.1">
    <property type="nucleotide sequence ID" value="NZ_CP053022.1"/>
</dbReference>
<dbReference type="EMBL" id="CP053022">
    <property type="protein sequence ID" value="QJR05652.1"/>
    <property type="molecule type" value="Genomic_DNA"/>
</dbReference>
<dbReference type="InterPro" id="IPR010998">
    <property type="entry name" value="Integrase_recombinase_N"/>
</dbReference>
<evidence type="ECO:0000313" key="5">
    <source>
        <dbReference type="EMBL" id="KEZ14776.1"/>
    </source>
</evidence>
<keyword evidence="7" id="KW-0614">Plasmid</keyword>
<keyword evidence="1" id="KW-0238">DNA-binding</keyword>
<accession>A0A084E9Y4</accession>
<evidence type="ECO:0000313" key="10">
    <source>
        <dbReference type="Proteomes" id="UP000502611"/>
    </source>
</evidence>
<dbReference type="EMBL" id="JGVR01000047">
    <property type="protein sequence ID" value="KEZ14776.1"/>
    <property type="molecule type" value="Genomic_DNA"/>
</dbReference>
<evidence type="ECO:0000313" key="7">
    <source>
        <dbReference type="EMBL" id="QJR05652.1"/>
    </source>
</evidence>
<evidence type="ECO:0000256" key="1">
    <source>
        <dbReference type="ARBA" id="ARBA00023125"/>
    </source>
</evidence>
<dbReference type="OrthoDB" id="7718754at2"/>
<evidence type="ECO:0000256" key="3">
    <source>
        <dbReference type="SAM" id="MobiDB-lite"/>
    </source>
</evidence>
<evidence type="ECO:0000259" key="4">
    <source>
        <dbReference type="PROSITE" id="PS51898"/>
    </source>
</evidence>
<evidence type="ECO:0000313" key="6">
    <source>
        <dbReference type="EMBL" id="OAH40659.1"/>
    </source>
</evidence>
<gene>
    <name evidence="6" type="ORF">AX777_22945</name>
    <name evidence="5" type="ORF">CP98_04681</name>
    <name evidence="7" type="ORF">HH800_25605</name>
</gene>
<dbReference type="SUPFAM" id="SSF56349">
    <property type="entry name" value="DNA breaking-rejoining enzymes"/>
    <property type="match status" value="1"/>
</dbReference>
<geneLocation type="plasmid" evidence="10">
    <name>p-a-sy</name>
</geneLocation>
<dbReference type="EMBL" id="LSTR01000068">
    <property type="protein sequence ID" value="OAH40659.1"/>
    <property type="molecule type" value="Genomic_DNA"/>
</dbReference>